<dbReference type="InterPro" id="IPR011990">
    <property type="entry name" value="TPR-like_helical_dom_sf"/>
</dbReference>
<accession>A0ABS5KX25</accession>
<dbReference type="InterPro" id="IPR001680">
    <property type="entry name" value="WD40_rpt"/>
</dbReference>
<dbReference type="RefSeq" id="WP_212013724.1">
    <property type="nucleotide sequence ID" value="NZ_JAAFYZ010000108.1"/>
</dbReference>
<evidence type="ECO:0000259" key="5">
    <source>
        <dbReference type="PROSITE" id="PS50011"/>
    </source>
</evidence>
<feature type="repeat" description="WD" evidence="3">
    <location>
        <begin position="1038"/>
        <end position="1081"/>
    </location>
</feature>
<dbReference type="SUPFAM" id="SSF48452">
    <property type="entry name" value="TPR-like"/>
    <property type="match status" value="1"/>
</dbReference>
<dbReference type="InterPro" id="IPR015943">
    <property type="entry name" value="WD40/YVTN_repeat-like_dom_sf"/>
</dbReference>
<keyword evidence="6" id="KW-0808">Transferase</keyword>
<evidence type="ECO:0000256" key="2">
    <source>
        <dbReference type="ARBA" id="ARBA00022737"/>
    </source>
</evidence>
<dbReference type="PANTHER" id="PTHR19848:SF8">
    <property type="entry name" value="F-BOX AND WD REPEAT DOMAIN CONTAINING 7"/>
    <property type="match status" value="1"/>
</dbReference>
<feature type="repeat" description="WD" evidence="3">
    <location>
        <begin position="724"/>
        <end position="755"/>
    </location>
</feature>
<keyword evidence="2" id="KW-0677">Repeat</keyword>
<dbReference type="InterPro" id="IPR011009">
    <property type="entry name" value="Kinase-like_dom_sf"/>
</dbReference>
<dbReference type="Proteomes" id="UP000730482">
    <property type="component" value="Unassembled WGS sequence"/>
</dbReference>
<feature type="repeat" description="WD" evidence="3">
    <location>
        <begin position="966"/>
        <end position="995"/>
    </location>
</feature>
<dbReference type="InterPro" id="IPR011047">
    <property type="entry name" value="Quinoprotein_ADH-like_sf"/>
</dbReference>
<reference evidence="6 7" key="1">
    <citation type="submission" date="2020-02" db="EMBL/GenBank/DDBJ databases">
        <title>Acidophilic actinobacteria isolated from forest soil.</title>
        <authorList>
            <person name="Golinska P."/>
        </authorList>
    </citation>
    <scope>NUCLEOTIDE SEQUENCE [LARGE SCALE GENOMIC DNA]</scope>
    <source>
        <strain evidence="6 7">NL8</strain>
    </source>
</reference>
<dbReference type="PRINTS" id="PR00320">
    <property type="entry name" value="GPROTEINBRPT"/>
</dbReference>
<dbReference type="Pfam" id="PF00400">
    <property type="entry name" value="WD40"/>
    <property type="match status" value="8"/>
</dbReference>
<protein>
    <submittedName>
        <fullName evidence="6">Protein kinase</fullName>
    </submittedName>
</protein>
<keyword evidence="1 3" id="KW-0853">WD repeat</keyword>
<keyword evidence="6" id="KW-0418">Kinase</keyword>
<gene>
    <name evidence="6" type="ORF">KGQ19_27355</name>
</gene>
<feature type="domain" description="Protein kinase" evidence="5">
    <location>
        <begin position="22"/>
        <end position="317"/>
    </location>
</feature>
<dbReference type="SMART" id="SM00220">
    <property type="entry name" value="S_TKc"/>
    <property type="match status" value="1"/>
</dbReference>
<dbReference type="Gene3D" id="3.30.200.20">
    <property type="entry name" value="Phosphorylase Kinase, domain 1"/>
    <property type="match status" value="1"/>
</dbReference>
<proteinExistence type="predicted"/>
<dbReference type="Pfam" id="PF00069">
    <property type="entry name" value="Pkinase"/>
    <property type="match status" value="1"/>
</dbReference>
<dbReference type="SUPFAM" id="SSF56112">
    <property type="entry name" value="Protein kinase-like (PK-like)"/>
    <property type="match status" value="1"/>
</dbReference>
<keyword evidence="7" id="KW-1185">Reference proteome</keyword>
<sequence length="1222" mass="131586">MPESDSRVPALWQVGDVVAGQYRVTRIHERGGMGLVYRVRHLGWDTDLAVKCPRPELFASAADQERFVAEAETWVSLGLHPNICGCHYVRVLGGIPRVFAEYVEGGSLREWIDDGRLYAGGGSPGGPGGPGASGGPDRATARILDLAIQTAWGLHHAHERGLVHQDVKPANVLIAVGPDGEVTAKVTDFGLARARASATPTPAADAATTPADVSVLVPSGGLTRAYASPEQTEGRPLGRRTDVFSFGACVLEMFTGGVVWMFGPAAGEALAAVRTDGVGDDRLPALPPDLADLLARCLEADPSQRPASMAVVADELTGVYRRVTGTEYARPVPRVAELRADELNNRALSLLDLGRTAEAEQTFADAHAVDPQHVAAVYNLGLLRWRRGALTDEELLAEIEAVASDTGNPWTARLQLARVHLEHGDLDAARRLLDGIEREQTGRDGVADALAVLTSGRLPDAKSVQRWEVPWYWTKPGWHPPILTARLTEGLGRVLIGNVDDSVRLYDIPSGQCLRTLDARGHDIDVTPDGAFAATCSSDTGIRFWDLATGACLRTFAEDERAAWSVRLSVDARVLIASVSGGEVKVWDPRTGAHRWTFGGHGGTTPVELSADGRRALTSGRDDGTTRLWDLETGRCLLSLKRGDRSGNAMRFSRDGRLAALAGYKEPTLAVWDLEAGRRISVLKGHARFGGQIEFSLDNRHLISCDSRDIRVWEVAGGRCLRTFREHTARVCAVRFDATATHAVSVSEDNSARRWVLPGAYTAPVQLSRPREHSELDRLRGTVERLVASAEEAIADSRYPAALELLSQARALPGYERAPGVTAAWRSLGSRAMRSGLRGVWPVRTMSGHEYAGHEYAVNTVAISGDGRLAASGGQDKTVRLWDLASGQCLRVMEDLTAPVFSVGLSADGERVLAVSRTGAVEQWSVQTGARLGMDASGSADSVPGFGGWQKQPDRIRDNGARTAHFTPDGRLVLIGAADDTVRLWDIASSTCVRAMSGHRNDLRTVFLSADGRHAASAGADLAVRLWDTATGECRHVLTGHTDPVAAVCLSADGRFALSSGAYDDRHIRLWDTRTGANLGTTDRLPAVAKALRFTTDGRFALSGDEGGALRIWDLTTGTCVRSVKGHGNPVNDLALTPDARFVLAAHDDGVMRLWETDWNLDAREPADWDEGVAPYLAAFTARPPSQQTDAAIEELLQLLRHAGLGWVRGAAVRARVARRAR</sequence>
<dbReference type="SMART" id="SM00320">
    <property type="entry name" value="WD40"/>
    <property type="match status" value="13"/>
</dbReference>
<dbReference type="InterPro" id="IPR019775">
    <property type="entry name" value="WD40_repeat_CS"/>
</dbReference>
<dbReference type="CDD" id="cd00200">
    <property type="entry name" value="WD40"/>
    <property type="match status" value="2"/>
</dbReference>
<dbReference type="PROSITE" id="PS00678">
    <property type="entry name" value="WD_REPEATS_1"/>
    <property type="match status" value="6"/>
</dbReference>
<evidence type="ECO:0000313" key="6">
    <source>
        <dbReference type="EMBL" id="MBS2550595.1"/>
    </source>
</evidence>
<name>A0ABS5KX25_9ACTN</name>
<feature type="compositionally biased region" description="Gly residues" evidence="4">
    <location>
        <begin position="119"/>
        <end position="134"/>
    </location>
</feature>
<evidence type="ECO:0000256" key="3">
    <source>
        <dbReference type="PROSITE-ProRule" id="PRU00221"/>
    </source>
</evidence>
<dbReference type="PROSITE" id="PS50294">
    <property type="entry name" value="WD_REPEATS_REGION"/>
    <property type="match status" value="4"/>
</dbReference>
<feature type="repeat" description="WD" evidence="3">
    <location>
        <begin position="996"/>
        <end position="1037"/>
    </location>
</feature>
<feature type="repeat" description="WD" evidence="3">
    <location>
        <begin position="617"/>
        <end position="639"/>
    </location>
</feature>
<feature type="repeat" description="WD" evidence="3">
    <location>
        <begin position="524"/>
        <end position="555"/>
    </location>
</feature>
<dbReference type="InterPro" id="IPR036322">
    <property type="entry name" value="WD40_repeat_dom_sf"/>
</dbReference>
<dbReference type="PROSITE" id="PS50082">
    <property type="entry name" value="WD_REPEATS_2"/>
    <property type="match status" value="9"/>
</dbReference>
<dbReference type="Gene3D" id="2.130.10.10">
    <property type="entry name" value="YVTN repeat-like/Quinoprotein amine dehydrogenase"/>
    <property type="match status" value="5"/>
</dbReference>
<feature type="repeat" description="WD" evidence="3">
    <location>
        <begin position="1124"/>
        <end position="1156"/>
    </location>
</feature>
<evidence type="ECO:0000313" key="7">
    <source>
        <dbReference type="Proteomes" id="UP000730482"/>
    </source>
</evidence>
<evidence type="ECO:0000256" key="4">
    <source>
        <dbReference type="SAM" id="MobiDB-lite"/>
    </source>
</evidence>
<dbReference type="SUPFAM" id="SSF50978">
    <property type="entry name" value="WD40 repeat-like"/>
    <property type="match status" value="1"/>
</dbReference>
<dbReference type="Gene3D" id="1.25.40.10">
    <property type="entry name" value="Tetratricopeptide repeat domain"/>
    <property type="match status" value="1"/>
</dbReference>
<comment type="caution">
    <text evidence="6">The sequence shown here is derived from an EMBL/GenBank/DDBJ whole genome shotgun (WGS) entry which is preliminary data.</text>
</comment>
<dbReference type="InterPro" id="IPR000719">
    <property type="entry name" value="Prot_kinase_dom"/>
</dbReference>
<dbReference type="InterPro" id="IPR008271">
    <property type="entry name" value="Ser/Thr_kinase_AS"/>
</dbReference>
<feature type="repeat" description="WD" evidence="3">
    <location>
        <begin position="1091"/>
        <end position="1123"/>
    </location>
</feature>
<organism evidence="6 7">
    <name type="scientific">Catenulispora pinistramenti</name>
    <dbReference type="NCBI Taxonomy" id="2705254"/>
    <lineage>
        <taxon>Bacteria</taxon>
        <taxon>Bacillati</taxon>
        <taxon>Actinomycetota</taxon>
        <taxon>Actinomycetes</taxon>
        <taxon>Catenulisporales</taxon>
        <taxon>Catenulisporaceae</taxon>
        <taxon>Catenulispora</taxon>
    </lineage>
</organism>
<dbReference type="PANTHER" id="PTHR19848">
    <property type="entry name" value="WD40 REPEAT PROTEIN"/>
    <property type="match status" value="1"/>
</dbReference>
<dbReference type="InterPro" id="IPR020472">
    <property type="entry name" value="WD40_PAC1"/>
</dbReference>
<feature type="repeat" description="WD" evidence="3">
    <location>
        <begin position="851"/>
        <end position="892"/>
    </location>
</feature>
<evidence type="ECO:0000256" key="1">
    <source>
        <dbReference type="ARBA" id="ARBA00022574"/>
    </source>
</evidence>
<dbReference type="PROSITE" id="PS50011">
    <property type="entry name" value="PROTEIN_KINASE_DOM"/>
    <property type="match status" value="1"/>
</dbReference>
<feature type="region of interest" description="Disordered" evidence="4">
    <location>
        <begin position="119"/>
        <end position="138"/>
    </location>
</feature>
<dbReference type="CDD" id="cd14014">
    <property type="entry name" value="STKc_PknB_like"/>
    <property type="match status" value="1"/>
</dbReference>
<dbReference type="SUPFAM" id="SSF50998">
    <property type="entry name" value="Quinoprotein alcohol dehydrogenase-like"/>
    <property type="match status" value="1"/>
</dbReference>
<dbReference type="EMBL" id="JAAFYZ010000108">
    <property type="protein sequence ID" value="MBS2550595.1"/>
    <property type="molecule type" value="Genomic_DNA"/>
</dbReference>
<dbReference type="Gene3D" id="1.10.510.10">
    <property type="entry name" value="Transferase(Phosphotransferase) domain 1"/>
    <property type="match status" value="1"/>
</dbReference>
<dbReference type="PROSITE" id="PS00108">
    <property type="entry name" value="PROTEIN_KINASE_ST"/>
    <property type="match status" value="1"/>
</dbReference>
<dbReference type="GO" id="GO:0016301">
    <property type="term" value="F:kinase activity"/>
    <property type="evidence" value="ECO:0007669"/>
    <property type="project" value="UniProtKB-KW"/>
</dbReference>